<dbReference type="RefSeq" id="WP_248353636.1">
    <property type="nucleotide sequence ID" value="NZ_AP025591.1"/>
</dbReference>
<dbReference type="PROSITE" id="PS51257">
    <property type="entry name" value="PROKAR_LIPOPROTEIN"/>
    <property type="match status" value="1"/>
</dbReference>
<evidence type="ECO:0008006" key="3">
    <source>
        <dbReference type="Google" id="ProtNLM"/>
    </source>
</evidence>
<dbReference type="Pfam" id="PF11925">
    <property type="entry name" value="DUF3443"/>
    <property type="match status" value="1"/>
</dbReference>
<gene>
    <name evidence="1" type="ORF">AMOR_40910</name>
</gene>
<dbReference type="InterPro" id="IPR021847">
    <property type="entry name" value="DUF3443"/>
</dbReference>
<evidence type="ECO:0000313" key="1">
    <source>
        <dbReference type="EMBL" id="BDG05095.1"/>
    </source>
</evidence>
<accession>A0ABM7X022</accession>
<protein>
    <recommendedName>
        <fullName evidence="3">Lipoprotein</fullName>
    </recommendedName>
</protein>
<dbReference type="EMBL" id="AP025591">
    <property type="protein sequence ID" value="BDG05095.1"/>
    <property type="molecule type" value="Genomic_DNA"/>
</dbReference>
<keyword evidence="2" id="KW-1185">Reference proteome</keyword>
<name>A0ABM7X022_9BACT</name>
<sequence>MSRAIWLWIPLLAAACGGGGGGGPAASPSGPGGTTGPLPNVVPVSVNGAGCSAGSYLNKPCVSVTVCVPGTSSCQTIDDVLLDTGSTGLRVFSQVLTLPLAPVTSGGRAVAECVSYLDGSSQWGPVVQAGVVLGGEAPVRVPIQLVDATFASRPSACQGADPDPATAGYNGILGVGVFEQDCGDACTSTDNGIYFACGATCDGAALPVDSQVQNPVAALPLDGNGVIVRLPAVPATGATAIDGELVLGIGTRSNNVPPSSVLAYPLDAQGNLRSTLGGATEPAFLDTGSNGLFFPAPPGTGLTVCPAPNADWFCPASTTTLSATDSGAAGSPSSTLTFQVADFDALPANVDVSSEVGGPAAASSGVDWGLPFHLGRDVYLGLEGHSSRLGAGPLAAW</sequence>
<dbReference type="Proteomes" id="UP001162891">
    <property type="component" value="Chromosome"/>
</dbReference>
<reference evidence="2" key="1">
    <citation type="journal article" date="2022" name="Int. J. Syst. Evol. Microbiol.">
        <title>Anaeromyxobacter oryzae sp. nov., Anaeromyxobacter diazotrophicus sp. nov. and Anaeromyxobacter paludicola sp. nov., isolated from paddy soils.</title>
        <authorList>
            <person name="Itoh H."/>
            <person name="Xu Z."/>
            <person name="Mise K."/>
            <person name="Masuda Y."/>
            <person name="Ushijima N."/>
            <person name="Hayakawa C."/>
            <person name="Shiratori Y."/>
            <person name="Senoo K."/>
        </authorList>
    </citation>
    <scope>NUCLEOTIDE SEQUENCE [LARGE SCALE GENOMIC DNA]</scope>
    <source>
        <strain evidence="2">Red232</strain>
    </source>
</reference>
<evidence type="ECO:0000313" key="2">
    <source>
        <dbReference type="Proteomes" id="UP001162891"/>
    </source>
</evidence>
<organism evidence="1 2">
    <name type="scientific">Anaeromyxobacter oryzae</name>
    <dbReference type="NCBI Taxonomy" id="2918170"/>
    <lineage>
        <taxon>Bacteria</taxon>
        <taxon>Pseudomonadati</taxon>
        <taxon>Myxococcota</taxon>
        <taxon>Myxococcia</taxon>
        <taxon>Myxococcales</taxon>
        <taxon>Cystobacterineae</taxon>
        <taxon>Anaeromyxobacteraceae</taxon>
        <taxon>Anaeromyxobacter</taxon>
    </lineage>
</organism>
<proteinExistence type="predicted"/>